<reference evidence="3" key="1">
    <citation type="submission" date="2024-05" db="EMBL/GenBank/DDBJ databases">
        <authorList>
            <person name="Jung D.-H."/>
        </authorList>
    </citation>
    <scope>NUCLEOTIDE SEQUENCE</scope>
    <source>
        <strain evidence="3">JA-25</strain>
    </source>
</reference>
<protein>
    <submittedName>
        <fullName evidence="3">DUF4174 domain-containing protein</fullName>
    </submittedName>
</protein>
<proteinExistence type="predicted"/>
<dbReference type="EMBL" id="WAEL01000004">
    <property type="protein sequence ID" value="NID10767.1"/>
    <property type="molecule type" value="Genomic_DNA"/>
</dbReference>
<dbReference type="Proteomes" id="UP000606008">
    <property type="component" value="Unassembled WGS sequence"/>
</dbReference>
<gene>
    <name evidence="3" type="ORF">F7231_11355</name>
</gene>
<accession>A0ABX0QFG2</accession>
<dbReference type="RefSeq" id="WP_166691995.1">
    <property type="nucleotide sequence ID" value="NZ_WAEL01000004.1"/>
</dbReference>
<organism evidence="3 4">
    <name type="scientific">Fibrivirga algicola</name>
    <dbReference type="NCBI Taxonomy" id="2950420"/>
    <lineage>
        <taxon>Bacteria</taxon>
        <taxon>Pseudomonadati</taxon>
        <taxon>Bacteroidota</taxon>
        <taxon>Cytophagia</taxon>
        <taxon>Cytophagales</taxon>
        <taxon>Spirosomataceae</taxon>
        <taxon>Fibrivirga</taxon>
    </lineage>
</organism>
<evidence type="ECO:0000313" key="4">
    <source>
        <dbReference type="Proteomes" id="UP000606008"/>
    </source>
</evidence>
<evidence type="ECO:0000259" key="2">
    <source>
        <dbReference type="Pfam" id="PF13778"/>
    </source>
</evidence>
<name>A0ABX0QFG2_9BACT</name>
<evidence type="ECO:0000313" key="3">
    <source>
        <dbReference type="EMBL" id="NID10767.1"/>
    </source>
</evidence>
<comment type="caution">
    <text evidence="3">The sequence shown here is derived from an EMBL/GenBank/DDBJ whole genome shotgun (WGS) entry which is preliminary data.</text>
</comment>
<evidence type="ECO:0000256" key="1">
    <source>
        <dbReference type="ARBA" id="ARBA00022729"/>
    </source>
</evidence>
<dbReference type="InterPro" id="IPR025232">
    <property type="entry name" value="DUF4174"/>
</dbReference>
<dbReference type="Pfam" id="PF13778">
    <property type="entry name" value="DUF4174"/>
    <property type="match status" value="1"/>
</dbReference>
<keyword evidence="4" id="KW-1185">Reference proteome</keyword>
<sequence>MAHASIFLVTLFMSFFGKSPASDPTTLEANVVSNRWKHRVILVYAQTNGAADLQKQRKLLAEQQKGLAERDFELIIAVGADLLAVDKQYLRGGDRQLPASARFMTYLIGKDGGVKQRFATPVGPAELFRIVDSMPMRQSEMRRRGE</sequence>
<feature type="domain" description="DUF4174" evidence="2">
    <location>
        <begin position="34"/>
        <end position="140"/>
    </location>
</feature>
<keyword evidence="1" id="KW-0732">Signal</keyword>